<dbReference type="InterPro" id="IPR032388">
    <property type="entry name" value="FlgT_C"/>
</dbReference>
<reference evidence="5 6" key="1">
    <citation type="submission" date="2006-12" db="EMBL/GenBank/DDBJ databases">
        <title>Complete sequence of Shewanella amazonensis SB2B.</title>
        <authorList>
            <consortium name="US DOE Joint Genome Institute"/>
            <person name="Copeland A."/>
            <person name="Lucas S."/>
            <person name="Lapidus A."/>
            <person name="Barry K."/>
            <person name="Detter J.C."/>
            <person name="Glavina del Rio T."/>
            <person name="Hammon N."/>
            <person name="Israni S."/>
            <person name="Dalin E."/>
            <person name="Tice H."/>
            <person name="Pitluck S."/>
            <person name="Munk A.C."/>
            <person name="Brettin T."/>
            <person name="Bruce D."/>
            <person name="Han C."/>
            <person name="Tapia R."/>
            <person name="Gilna P."/>
            <person name="Schmutz J."/>
            <person name="Larimer F."/>
            <person name="Land M."/>
            <person name="Hauser L."/>
            <person name="Kyrpides N."/>
            <person name="Mikhailova N."/>
            <person name="Fredrickson J."/>
            <person name="Richardson P."/>
        </authorList>
    </citation>
    <scope>NUCLEOTIDE SEQUENCE [LARGE SCALE GENOMIC DNA]</scope>
    <source>
        <strain evidence="6">ATCC BAA-1098 / SB2B</strain>
    </source>
</reference>
<gene>
    <name evidence="5" type="ordered locus">Sama_2326</name>
</gene>
<evidence type="ECO:0000313" key="5">
    <source>
        <dbReference type="EMBL" id="ABM00532.1"/>
    </source>
</evidence>
<accession>A1S825</accession>
<dbReference type="Gene3D" id="3.30.1660.40">
    <property type="entry name" value="FlgT, N-terminal domain"/>
    <property type="match status" value="1"/>
</dbReference>
<dbReference type="Gene3D" id="3.40.50.10610">
    <property type="entry name" value="ABC-type transport auxiliary lipoprotein component"/>
    <property type="match status" value="1"/>
</dbReference>
<keyword evidence="1" id="KW-0732">Signal</keyword>
<keyword evidence="6" id="KW-1185">Reference proteome</keyword>
<feature type="domain" description="Flagellar assembly protein T C-terminal" evidence="2">
    <location>
        <begin position="309"/>
        <end position="385"/>
    </location>
</feature>
<dbReference type="KEGG" id="saz:Sama_2326"/>
<dbReference type="InterPro" id="IPR032370">
    <property type="entry name" value="FlgT_N"/>
</dbReference>
<sequence>MGLIKSALVFSALLVSIQAQADWVTAQGEAVIVNGNITKARAEAIEQAVSYASLQAGVSIESSQHMVDGHLIDTSTQLMQQLMTGPVQLISEQIENNRLRVQLRVELMEAPQSQCQSTHLKAAILLPEAAVSHRSQLAQGQINSLGAAVSQQLARRLDSTSGAAFANLRPGARLDLDARQLAAPGYRLPGYLAMASDSQYVLVPQITDVSTEPAQSSYFGLITDAPERQFALTLTLFQGISGEIIWRDEFNTSAPWEFERTEQVSPAHDRFWRSAYGMAVDKLLVQAIKELDKALLCRPVLGQIVARQGQTLILNLGRRHGIKVGDELAVVLAKHIPDRLNETRATGNNTKTTISITQITEDSARAELSGLGSVDNIQVSDIAIKTGQNKN</sequence>
<proteinExistence type="predicted"/>
<dbReference type="EMBL" id="CP000507">
    <property type="protein sequence ID" value="ABM00532.1"/>
    <property type="molecule type" value="Genomic_DNA"/>
</dbReference>
<evidence type="ECO:0000256" key="1">
    <source>
        <dbReference type="SAM" id="SignalP"/>
    </source>
</evidence>
<protein>
    <recommendedName>
        <fullName evidence="7">Flagellar biosynthesis protein FlgT</fullName>
    </recommendedName>
</protein>
<feature type="domain" description="Flagellar assembly protein T middle" evidence="3">
    <location>
        <begin position="113"/>
        <end position="265"/>
    </location>
</feature>
<dbReference type="AlphaFoldDB" id="A1S825"/>
<evidence type="ECO:0000259" key="2">
    <source>
        <dbReference type="Pfam" id="PF16538"/>
    </source>
</evidence>
<dbReference type="eggNOG" id="ENOG502ZAC4">
    <property type="taxonomic scope" value="Bacteria"/>
</dbReference>
<evidence type="ECO:0000259" key="3">
    <source>
        <dbReference type="Pfam" id="PF16539"/>
    </source>
</evidence>
<dbReference type="Proteomes" id="UP000009175">
    <property type="component" value="Chromosome"/>
</dbReference>
<feature type="domain" description="Flagellar assembly protein T N-terminal" evidence="4">
    <location>
        <begin position="22"/>
        <end position="109"/>
    </location>
</feature>
<name>A1S825_SHEAM</name>
<dbReference type="Pfam" id="PF16548">
    <property type="entry name" value="FlgT_N"/>
    <property type="match status" value="1"/>
</dbReference>
<organism evidence="5 6">
    <name type="scientific">Shewanella amazonensis (strain ATCC BAA-1098 / SB2B)</name>
    <dbReference type="NCBI Taxonomy" id="326297"/>
    <lineage>
        <taxon>Bacteria</taxon>
        <taxon>Pseudomonadati</taxon>
        <taxon>Pseudomonadota</taxon>
        <taxon>Gammaproteobacteria</taxon>
        <taxon>Alteromonadales</taxon>
        <taxon>Shewanellaceae</taxon>
        <taxon>Shewanella</taxon>
    </lineage>
</organism>
<dbReference type="InterPro" id="IPR038165">
    <property type="entry name" value="FlgT_C_sf"/>
</dbReference>
<dbReference type="Pfam" id="PF16538">
    <property type="entry name" value="FlgT_C"/>
    <property type="match status" value="1"/>
</dbReference>
<feature type="signal peptide" evidence="1">
    <location>
        <begin position="1"/>
        <end position="21"/>
    </location>
</feature>
<dbReference type="Pfam" id="PF16539">
    <property type="entry name" value="FlgT_M"/>
    <property type="match status" value="1"/>
</dbReference>
<dbReference type="HOGENOM" id="CLU_057852_0_0_6"/>
<dbReference type="Gene3D" id="2.40.10.410">
    <property type="entry name" value="FlgT, C-terminal domain"/>
    <property type="match status" value="1"/>
</dbReference>
<feature type="chain" id="PRO_5002636546" description="Flagellar biosynthesis protein FlgT" evidence="1">
    <location>
        <begin position="22"/>
        <end position="391"/>
    </location>
</feature>
<evidence type="ECO:0000313" key="6">
    <source>
        <dbReference type="Proteomes" id="UP000009175"/>
    </source>
</evidence>
<dbReference type="InterPro" id="IPR032386">
    <property type="entry name" value="FlgT_M"/>
</dbReference>
<evidence type="ECO:0000259" key="4">
    <source>
        <dbReference type="Pfam" id="PF16548"/>
    </source>
</evidence>
<dbReference type="RefSeq" id="WP_011760439.1">
    <property type="nucleotide sequence ID" value="NC_008700.1"/>
</dbReference>
<dbReference type="InterPro" id="IPR038180">
    <property type="entry name" value="FlgT_N_sf"/>
</dbReference>
<dbReference type="STRING" id="326297.Sama_2326"/>
<evidence type="ECO:0008006" key="7">
    <source>
        <dbReference type="Google" id="ProtNLM"/>
    </source>
</evidence>